<evidence type="ECO:0000313" key="3">
    <source>
        <dbReference type="Proteomes" id="UP000236725"/>
    </source>
</evidence>
<dbReference type="Gene3D" id="2.170.120.40">
    <property type="entry name" value="YbbR-like domain"/>
    <property type="match status" value="1"/>
</dbReference>
<evidence type="ECO:0008006" key="4">
    <source>
        <dbReference type="Google" id="ProtNLM"/>
    </source>
</evidence>
<feature type="transmembrane region" description="Helical" evidence="1">
    <location>
        <begin position="31"/>
        <end position="49"/>
    </location>
</feature>
<dbReference type="InterPro" id="IPR053154">
    <property type="entry name" value="c-di-AMP_regulator"/>
</dbReference>
<dbReference type="RefSeq" id="WP_103983803.1">
    <property type="nucleotide sequence ID" value="NZ_FNVS01000013.1"/>
</dbReference>
<protein>
    <recommendedName>
        <fullName evidence="4">YbbR-like protein</fullName>
    </recommendedName>
</protein>
<dbReference type="EMBL" id="FNVS01000013">
    <property type="protein sequence ID" value="SEG05121.1"/>
    <property type="molecule type" value="Genomic_DNA"/>
</dbReference>
<dbReference type="AlphaFoldDB" id="A0A8G2BXI4"/>
<proteinExistence type="predicted"/>
<comment type="caution">
    <text evidence="2">The sequence shown here is derived from an EMBL/GenBank/DDBJ whole genome shotgun (WGS) entry which is preliminary data.</text>
</comment>
<dbReference type="Proteomes" id="UP000236725">
    <property type="component" value="Unassembled WGS sequence"/>
</dbReference>
<dbReference type="PANTHER" id="PTHR37804">
    <property type="entry name" value="CDAA REGULATORY PROTEIN CDAR"/>
    <property type="match status" value="1"/>
</dbReference>
<dbReference type="Gene3D" id="2.170.120.30">
    <property type="match status" value="2"/>
</dbReference>
<evidence type="ECO:0000256" key="1">
    <source>
        <dbReference type="SAM" id="Phobius"/>
    </source>
</evidence>
<accession>A0A8G2BXI4</accession>
<sequence>MLRLENLLQPFKSVLQKAKVFLRCKRWKETLVFFSFILLALGFWLLQSLQQEYEIEINIPVRYKNVSPEIAFTDTVPSNVTVHVKDKGSVLLNYSFGRRFAPIDADMKNVNKKNGTFHISRKVIESDILKQLISTTSLISFEPQQIDISYSKSVQKKIPVAFNGDIHINAGFQQSGEIIISPSVVNAYASDVILDSLTAIQTVYTEIKDGDKTVTKNIPLQKIPGVNYDPSTVTVTIPIEEYTDKTLDIPVSCKGIPSHYTLRMFPAVIKVTCGVPLSRFKELSADQFSIEIPFANLEQNMSGTLPVELSVKPDWIRNATLFPDKIEFILEQNSHD</sequence>
<gene>
    <name evidence="2" type="ORF">SAMN05444001_11355</name>
</gene>
<evidence type="ECO:0000313" key="2">
    <source>
        <dbReference type="EMBL" id="SEG05121.1"/>
    </source>
</evidence>
<keyword evidence="1" id="KW-0812">Transmembrane</keyword>
<dbReference type="PANTHER" id="PTHR37804:SF1">
    <property type="entry name" value="CDAA REGULATORY PROTEIN CDAR"/>
    <property type="match status" value="1"/>
</dbReference>
<name>A0A8G2BXI4_9BACT</name>
<organism evidence="2 3">
    <name type="scientific">Parabacteroides chinchillae</name>
    <dbReference type="NCBI Taxonomy" id="871327"/>
    <lineage>
        <taxon>Bacteria</taxon>
        <taxon>Pseudomonadati</taxon>
        <taxon>Bacteroidota</taxon>
        <taxon>Bacteroidia</taxon>
        <taxon>Bacteroidales</taxon>
        <taxon>Tannerellaceae</taxon>
        <taxon>Parabacteroides</taxon>
    </lineage>
</organism>
<keyword evidence="1" id="KW-1133">Transmembrane helix</keyword>
<reference evidence="2 3" key="1">
    <citation type="submission" date="2016-10" db="EMBL/GenBank/DDBJ databases">
        <authorList>
            <person name="Varghese N."/>
            <person name="Submissions S."/>
        </authorList>
    </citation>
    <scope>NUCLEOTIDE SEQUENCE [LARGE SCALE GENOMIC DNA]</scope>
    <source>
        <strain evidence="2 3">DSM 29073</strain>
    </source>
</reference>
<keyword evidence="3" id="KW-1185">Reference proteome</keyword>
<keyword evidence="1" id="KW-0472">Membrane</keyword>